<dbReference type="OrthoDB" id="2965348at2"/>
<dbReference type="STRING" id="375175.AYR53_07450"/>
<organism evidence="2 3">
    <name type="scientific">Loigolactobacillus backii</name>
    <dbReference type="NCBI Taxonomy" id="375175"/>
    <lineage>
        <taxon>Bacteria</taxon>
        <taxon>Bacillati</taxon>
        <taxon>Bacillota</taxon>
        <taxon>Bacilli</taxon>
        <taxon>Lactobacillales</taxon>
        <taxon>Lactobacillaceae</taxon>
        <taxon>Loigolactobacillus</taxon>
    </lineage>
</organism>
<dbReference type="InterPro" id="IPR019642">
    <property type="entry name" value="DUF2507"/>
</dbReference>
<name>A0A192H321_9LACO</name>
<keyword evidence="3" id="KW-1185">Reference proteome</keyword>
<proteinExistence type="predicted"/>
<dbReference type="Gene3D" id="3.30.1380.20">
    <property type="entry name" value="Trafficking protein particle complex subunit 3"/>
    <property type="match status" value="1"/>
</dbReference>
<protein>
    <submittedName>
        <fullName evidence="2">Uncharacterized protein</fullName>
    </submittedName>
</protein>
<dbReference type="KEGG" id="lbt:AYR52_02330"/>
<feature type="region of interest" description="Disordered" evidence="1">
    <location>
        <begin position="143"/>
        <end position="212"/>
    </location>
</feature>
<feature type="compositionally biased region" description="Basic residues" evidence="1">
    <location>
        <begin position="201"/>
        <end position="212"/>
    </location>
</feature>
<evidence type="ECO:0000313" key="3">
    <source>
        <dbReference type="Proteomes" id="UP000078582"/>
    </source>
</evidence>
<dbReference type="Proteomes" id="UP000078582">
    <property type="component" value="Chromosome"/>
</dbReference>
<dbReference type="RefSeq" id="WP_068223382.1">
    <property type="nucleotide sequence ID" value="NZ_CP014623.1"/>
</dbReference>
<dbReference type="AlphaFoldDB" id="A0A192H321"/>
<dbReference type="InterPro" id="IPR024096">
    <property type="entry name" value="NO_sig/Golgi_transp_ligand-bd"/>
</dbReference>
<accession>A0A192H321</accession>
<dbReference type="Pfam" id="PF10702">
    <property type="entry name" value="DUF2507"/>
    <property type="match status" value="1"/>
</dbReference>
<sequence length="212" mass="23453">MTENLYDSLIKSSTPANSLNYELLRDVLLPNLLGQESAGILYWAGKSLARQLPLADISDLSHFFSQFGLGDLTLTEQGHRQYHFTLAGPIIEKRQAAFAKADFQLETGFIAQQIQQITAVVAEGQQESGQGLVTITIATDTTDTPLTNQTTEPLTFSKSDSEPIEAAPEITETEPNIEAATTKSENNTEPRAGFIPSRRDDHKRRHWFGSHH</sequence>
<feature type="compositionally biased region" description="Polar residues" evidence="1">
    <location>
        <begin position="179"/>
        <end position="189"/>
    </location>
</feature>
<evidence type="ECO:0000256" key="1">
    <source>
        <dbReference type="SAM" id="MobiDB-lite"/>
    </source>
</evidence>
<gene>
    <name evidence="2" type="ORF">AYR53_07450</name>
</gene>
<evidence type="ECO:0000313" key="2">
    <source>
        <dbReference type="EMBL" id="ANK62622.1"/>
    </source>
</evidence>
<dbReference type="SUPFAM" id="SSF111126">
    <property type="entry name" value="Ligand-binding domain in the NO signalling and Golgi transport"/>
    <property type="match status" value="1"/>
</dbReference>
<reference evidence="2 3" key="1">
    <citation type="submission" date="2016-03" db="EMBL/GenBank/DDBJ databases">
        <title>Pediococcus and Lactobacillus from brewery environment - whole genome sequencing and assembly.</title>
        <authorList>
            <person name="Behr J."/>
            <person name="Geissler A.J."/>
            <person name="Vogel R.F."/>
        </authorList>
    </citation>
    <scope>NUCLEOTIDE SEQUENCE [LARGE SCALE GENOMIC DNA]</scope>
    <source>
        <strain evidence="2 3">TMW 1.1989</strain>
    </source>
</reference>
<dbReference type="GeneID" id="42982086"/>
<dbReference type="EMBL" id="CP014873">
    <property type="protein sequence ID" value="ANK62622.1"/>
    <property type="molecule type" value="Genomic_DNA"/>
</dbReference>